<dbReference type="EMBL" id="QQXL01000006">
    <property type="protein sequence ID" value="RKW69895.1"/>
    <property type="molecule type" value="Genomic_DNA"/>
</dbReference>
<comment type="caution">
    <text evidence="1">The sequence shown here is derived from an EMBL/GenBank/DDBJ whole genome shotgun (WGS) entry which is preliminary data.</text>
</comment>
<dbReference type="RefSeq" id="WP_121485566.1">
    <property type="nucleotide sequence ID" value="NZ_QQXL01000006.1"/>
</dbReference>
<keyword evidence="2" id="KW-1185">Reference proteome</keyword>
<dbReference type="Proteomes" id="UP000273119">
    <property type="component" value="Unassembled WGS sequence"/>
</dbReference>
<sequence length="294" mass="31522">MPVRFDGEAPRHRRSVSARQISAGDRFMRRNGKPSVAVKSVRVVRDSFGTDAYVEAQLMDGVRVTIAIASSIRVYTERAAGPGFSDLIALPTEAGTAEAALVAAVQAYPEDGELLDTALRLAPGINPRAGAHLVDLAWAADRLVVEHGDTEAGMPLLAALTVLSFDGNEGRWRAVRHGLALSAWLARQQGVMDAAAELGARIRRGEEEALEDMRGPVAAIRRRELSNPVFPEREIQKARDTGAIQDERQLRLTRLDLLLAQLATGWAGLNEAELTRLISAELAALGPGGGASVI</sequence>
<dbReference type="InterPro" id="IPR046553">
    <property type="entry name" value="DUF6707"/>
</dbReference>
<proteinExistence type="predicted"/>
<evidence type="ECO:0000313" key="1">
    <source>
        <dbReference type="EMBL" id="RKW69895.1"/>
    </source>
</evidence>
<gene>
    <name evidence="1" type="ORF">DWQ67_10490</name>
</gene>
<evidence type="ECO:0000313" key="2">
    <source>
        <dbReference type="Proteomes" id="UP000273119"/>
    </source>
</evidence>
<reference evidence="1 2" key="1">
    <citation type="submission" date="2018-07" db="EMBL/GenBank/DDBJ databases">
        <title>Arthrobacter sp. nov., isolated from raw cow's milk with high bacterial count.</title>
        <authorList>
            <person name="Hahne J."/>
            <person name="Isele D."/>
            <person name="Lipski A."/>
        </authorList>
    </citation>
    <scope>NUCLEOTIDE SEQUENCE [LARGE SCALE GENOMIC DNA]</scope>
    <source>
        <strain evidence="1 2">JZ R-183</strain>
    </source>
</reference>
<protein>
    <submittedName>
        <fullName evidence="1">Uncharacterized protein</fullName>
    </submittedName>
</protein>
<dbReference type="AlphaFoldDB" id="A0A496PHD9"/>
<organism evidence="1 2">
    <name type="scientific">Galactobacter caseinivorans</name>
    <dbReference type="NCBI Taxonomy" id="2676123"/>
    <lineage>
        <taxon>Bacteria</taxon>
        <taxon>Bacillati</taxon>
        <taxon>Actinomycetota</taxon>
        <taxon>Actinomycetes</taxon>
        <taxon>Micrococcales</taxon>
        <taxon>Micrococcaceae</taxon>
        <taxon>Galactobacter</taxon>
    </lineage>
</organism>
<name>A0A496PHD9_9MICC</name>
<accession>A0A496PHD9</accession>
<dbReference type="Pfam" id="PF20453">
    <property type="entry name" value="DUF6707"/>
    <property type="match status" value="1"/>
</dbReference>